<evidence type="ECO:0000313" key="2">
    <source>
        <dbReference type="Proteomes" id="UP001159363"/>
    </source>
</evidence>
<name>A0ABQ9ICR6_9NEOP</name>
<accession>A0ABQ9ICR6</accession>
<dbReference type="EMBL" id="JARBHB010000002">
    <property type="protein sequence ID" value="KAJ8894111.1"/>
    <property type="molecule type" value="Genomic_DNA"/>
</dbReference>
<proteinExistence type="predicted"/>
<keyword evidence="2" id="KW-1185">Reference proteome</keyword>
<dbReference type="Proteomes" id="UP001159363">
    <property type="component" value="Chromosome 2"/>
</dbReference>
<reference evidence="1 2" key="1">
    <citation type="submission" date="2023-02" db="EMBL/GenBank/DDBJ databases">
        <title>LHISI_Scaffold_Assembly.</title>
        <authorList>
            <person name="Stuart O.P."/>
            <person name="Cleave R."/>
            <person name="Magrath M.J.L."/>
            <person name="Mikheyev A.S."/>
        </authorList>
    </citation>
    <scope>NUCLEOTIDE SEQUENCE [LARGE SCALE GENOMIC DNA]</scope>
    <source>
        <strain evidence="1">Daus_M_001</strain>
        <tissue evidence="1">Leg muscle</tissue>
    </source>
</reference>
<sequence length="92" mass="10872">MPKVVSVFERAKEYETEGFYVIYKEKQVMMCKFCNTVVDWKRKDTCERHYKQRASYAANQIKCQSLPSNLGVKRQVTLENNISLNKRAKETN</sequence>
<comment type="caution">
    <text evidence="1">The sequence shown here is derived from an EMBL/GenBank/DDBJ whole genome shotgun (WGS) entry which is preliminary data.</text>
</comment>
<gene>
    <name evidence="1" type="ORF">PR048_006721</name>
</gene>
<organism evidence="1 2">
    <name type="scientific">Dryococelus australis</name>
    <dbReference type="NCBI Taxonomy" id="614101"/>
    <lineage>
        <taxon>Eukaryota</taxon>
        <taxon>Metazoa</taxon>
        <taxon>Ecdysozoa</taxon>
        <taxon>Arthropoda</taxon>
        <taxon>Hexapoda</taxon>
        <taxon>Insecta</taxon>
        <taxon>Pterygota</taxon>
        <taxon>Neoptera</taxon>
        <taxon>Polyneoptera</taxon>
        <taxon>Phasmatodea</taxon>
        <taxon>Verophasmatodea</taxon>
        <taxon>Anareolatae</taxon>
        <taxon>Phasmatidae</taxon>
        <taxon>Eurycanthinae</taxon>
        <taxon>Dryococelus</taxon>
    </lineage>
</organism>
<evidence type="ECO:0000313" key="1">
    <source>
        <dbReference type="EMBL" id="KAJ8894111.1"/>
    </source>
</evidence>
<protein>
    <submittedName>
        <fullName evidence="1">Uncharacterized protein</fullName>
    </submittedName>
</protein>